<protein>
    <submittedName>
        <fullName evidence="6">FAD-dependent oxidoreductase</fullName>
    </submittedName>
</protein>
<evidence type="ECO:0000256" key="5">
    <source>
        <dbReference type="ARBA" id="ARBA00023014"/>
    </source>
</evidence>
<dbReference type="OrthoDB" id="9777740at2"/>
<evidence type="ECO:0000256" key="2">
    <source>
        <dbReference type="ARBA" id="ARBA00022723"/>
    </source>
</evidence>
<name>A0A2V5KDP7_9BACL</name>
<dbReference type="GO" id="GO:0051539">
    <property type="term" value="F:4 iron, 4 sulfur cluster binding"/>
    <property type="evidence" value="ECO:0007669"/>
    <property type="project" value="UniProtKB-KW"/>
</dbReference>
<keyword evidence="4" id="KW-0408">Iron</keyword>
<evidence type="ECO:0000313" key="7">
    <source>
        <dbReference type="Proteomes" id="UP000247476"/>
    </source>
</evidence>
<evidence type="ECO:0000256" key="3">
    <source>
        <dbReference type="ARBA" id="ARBA00023002"/>
    </source>
</evidence>
<keyword evidence="3" id="KW-0560">Oxidoreductase</keyword>
<dbReference type="AlphaFoldDB" id="A0A2V5KDP7"/>
<dbReference type="InterPro" id="IPR039650">
    <property type="entry name" value="HdrA-like"/>
</dbReference>
<dbReference type="Pfam" id="PF12831">
    <property type="entry name" value="FAD_oxidored"/>
    <property type="match status" value="1"/>
</dbReference>
<gene>
    <name evidence="6" type="ORF">DLM86_21370</name>
</gene>
<dbReference type="GO" id="GO:0046872">
    <property type="term" value="F:metal ion binding"/>
    <property type="evidence" value="ECO:0007669"/>
    <property type="project" value="UniProtKB-KW"/>
</dbReference>
<dbReference type="Gene3D" id="3.50.50.60">
    <property type="entry name" value="FAD/NAD(P)-binding domain"/>
    <property type="match status" value="1"/>
</dbReference>
<keyword evidence="5" id="KW-0411">Iron-sulfur</keyword>
<keyword evidence="7" id="KW-1185">Reference proteome</keyword>
<accession>A0A2V5KDP7</accession>
<evidence type="ECO:0000256" key="4">
    <source>
        <dbReference type="ARBA" id="ARBA00023004"/>
    </source>
</evidence>
<organism evidence="6 7">
    <name type="scientific">Paenibacillus flagellatus</name>
    <dbReference type="NCBI Taxonomy" id="2211139"/>
    <lineage>
        <taxon>Bacteria</taxon>
        <taxon>Bacillati</taxon>
        <taxon>Bacillota</taxon>
        <taxon>Bacilli</taxon>
        <taxon>Bacillales</taxon>
        <taxon>Paenibacillaceae</taxon>
        <taxon>Paenibacillus</taxon>
    </lineage>
</organism>
<dbReference type="InterPro" id="IPR036188">
    <property type="entry name" value="FAD/NAD-bd_sf"/>
</dbReference>
<evidence type="ECO:0000313" key="6">
    <source>
        <dbReference type="EMBL" id="PYI52040.1"/>
    </source>
</evidence>
<sequence>MTDLEYDVIVAGGGPGGIAAAVASARLGAKTLLIERYGFLGGAGTAMMVNPWMTYWAHFSDGKEIQVISGVLQELVERMEALGMYGHPKQRTAFDPEALKVVAEELCLEAGVRLLYHTFLGGVRTDASGRKVESLIVANKAGLVELKARLFVDTTGDADLAAMAGATVEKGRSVDSLMQPMTLNFRMGGVDVDRMPERAEISRRYAEAKARGEIDCPRENVLWFYATQPDVIHFNTTRILRKDATDPWELTEAEIEGRRQVQQLVKFLTREVEGFERAYLQTTAPQIGVRESRRVIGDYILTADELLAACKFDDVIARGTYPVDIHNPSGEGTIMKHLPPGEWYDIPFRCLIPLGLDNLLVGGRPVSATHEAHSAIRVQPIAMAIGQAAGAAAAICAREGRTPREVDIRSVQQALTKQGASLGLDTRAF</sequence>
<dbReference type="SUPFAM" id="SSF51905">
    <property type="entry name" value="FAD/NAD(P)-binding domain"/>
    <property type="match status" value="1"/>
</dbReference>
<dbReference type="Proteomes" id="UP000247476">
    <property type="component" value="Unassembled WGS sequence"/>
</dbReference>
<dbReference type="GO" id="GO:0016491">
    <property type="term" value="F:oxidoreductase activity"/>
    <property type="evidence" value="ECO:0007669"/>
    <property type="project" value="UniProtKB-KW"/>
</dbReference>
<comment type="caution">
    <text evidence="6">The sequence shown here is derived from an EMBL/GenBank/DDBJ whole genome shotgun (WGS) entry which is preliminary data.</text>
</comment>
<reference evidence="6 7" key="1">
    <citation type="submission" date="2018-05" db="EMBL/GenBank/DDBJ databases">
        <title>Paenibacillus flagellatus sp. nov., isolated from selenium mineral soil.</title>
        <authorList>
            <person name="Dai X."/>
        </authorList>
    </citation>
    <scope>NUCLEOTIDE SEQUENCE [LARGE SCALE GENOMIC DNA]</scope>
    <source>
        <strain evidence="6 7">DXL2</strain>
    </source>
</reference>
<keyword evidence="2" id="KW-0479">Metal-binding</keyword>
<proteinExistence type="predicted"/>
<evidence type="ECO:0000256" key="1">
    <source>
        <dbReference type="ARBA" id="ARBA00022485"/>
    </source>
</evidence>
<keyword evidence="1" id="KW-0004">4Fe-4S</keyword>
<dbReference type="PANTHER" id="PTHR43498:SF1">
    <property type="entry name" value="COB--COM HETERODISULFIDE REDUCTASE IRON-SULFUR SUBUNIT A"/>
    <property type="match status" value="1"/>
</dbReference>
<dbReference type="EMBL" id="QJVJ01000010">
    <property type="protein sequence ID" value="PYI52040.1"/>
    <property type="molecule type" value="Genomic_DNA"/>
</dbReference>
<dbReference type="PANTHER" id="PTHR43498">
    <property type="entry name" value="FERREDOXIN:COB-COM HETERODISULFIDE REDUCTASE SUBUNIT A"/>
    <property type="match status" value="1"/>
</dbReference>